<evidence type="ECO:0000313" key="2">
    <source>
        <dbReference type="EMBL" id="TYC18254.1"/>
    </source>
</evidence>
<comment type="caution">
    <text evidence="2">The sequence shown here is derived from an EMBL/GenBank/DDBJ whole genome shotgun (WGS) entry which is preliminary data.</text>
</comment>
<sequence>MAFARLALTVLDCDDPASLAAFWVALLNGEIAHSTDDVVLVKAEGGSLAMTRVADYQPPTWPDGPRPKQIHLDLAVDDLDAAEAEAIRLGARRADTQPGPHRWRVLLDPAGHPFCLCDWSQPA</sequence>
<protein>
    <submittedName>
        <fullName evidence="2">VOC family protein</fullName>
    </submittedName>
</protein>
<dbReference type="PANTHER" id="PTHR35908:SF1">
    <property type="entry name" value="CONSERVED PROTEIN"/>
    <property type="match status" value="1"/>
</dbReference>
<feature type="domain" description="VOC" evidence="1">
    <location>
        <begin position="5"/>
        <end position="119"/>
    </location>
</feature>
<dbReference type="AlphaFoldDB" id="A0A5D0UJI5"/>
<dbReference type="PROSITE" id="PS51819">
    <property type="entry name" value="VOC"/>
    <property type="match status" value="1"/>
</dbReference>
<evidence type="ECO:0000313" key="3">
    <source>
        <dbReference type="Proteomes" id="UP000322634"/>
    </source>
</evidence>
<dbReference type="PANTHER" id="PTHR35908">
    <property type="entry name" value="HYPOTHETICAL FUSION PROTEIN"/>
    <property type="match status" value="1"/>
</dbReference>
<name>A0A5D0UJI5_9ACTN</name>
<dbReference type="Gene3D" id="3.10.180.10">
    <property type="entry name" value="2,3-Dihydroxybiphenyl 1,2-Dioxygenase, domain 1"/>
    <property type="match status" value="1"/>
</dbReference>
<dbReference type="RefSeq" id="WP_148347489.1">
    <property type="nucleotide sequence ID" value="NZ_JBHSBF010000019.1"/>
</dbReference>
<dbReference type="EMBL" id="VSFF01000001">
    <property type="protein sequence ID" value="TYC18254.1"/>
    <property type="molecule type" value="Genomic_DNA"/>
</dbReference>
<organism evidence="2 3">
    <name type="scientific">Actinomadura syzygii</name>
    <dbReference type="NCBI Taxonomy" id="1427538"/>
    <lineage>
        <taxon>Bacteria</taxon>
        <taxon>Bacillati</taxon>
        <taxon>Actinomycetota</taxon>
        <taxon>Actinomycetes</taxon>
        <taxon>Streptosporangiales</taxon>
        <taxon>Thermomonosporaceae</taxon>
        <taxon>Actinomadura</taxon>
    </lineage>
</organism>
<dbReference type="CDD" id="cd06587">
    <property type="entry name" value="VOC"/>
    <property type="match status" value="1"/>
</dbReference>
<proteinExistence type="predicted"/>
<evidence type="ECO:0000259" key="1">
    <source>
        <dbReference type="PROSITE" id="PS51819"/>
    </source>
</evidence>
<dbReference type="OrthoDB" id="1645442at2"/>
<dbReference type="Pfam" id="PF18029">
    <property type="entry name" value="Glyoxalase_6"/>
    <property type="match status" value="1"/>
</dbReference>
<accession>A0A5D0UJI5</accession>
<dbReference type="InterPro" id="IPR041581">
    <property type="entry name" value="Glyoxalase_6"/>
</dbReference>
<dbReference type="InterPro" id="IPR029068">
    <property type="entry name" value="Glyas_Bleomycin-R_OHBP_Dase"/>
</dbReference>
<keyword evidence="3" id="KW-1185">Reference proteome</keyword>
<dbReference type="InterPro" id="IPR037523">
    <property type="entry name" value="VOC_core"/>
</dbReference>
<gene>
    <name evidence="2" type="ORF">FXF65_00290</name>
</gene>
<reference evidence="2 3" key="1">
    <citation type="submission" date="2019-08" db="EMBL/GenBank/DDBJ databases">
        <title>Actinomadura sp. nov. CYP1-5 isolated from mountain soil.</title>
        <authorList>
            <person name="Songsumanus A."/>
            <person name="Kuncharoen N."/>
            <person name="Kudo T."/>
            <person name="Yuki M."/>
            <person name="Igarashi Y."/>
            <person name="Tanasupawat S."/>
        </authorList>
    </citation>
    <scope>NUCLEOTIDE SEQUENCE [LARGE SCALE GENOMIC DNA]</scope>
    <source>
        <strain evidence="2 3">GKU157</strain>
    </source>
</reference>
<dbReference type="SUPFAM" id="SSF54593">
    <property type="entry name" value="Glyoxalase/Bleomycin resistance protein/Dihydroxybiphenyl dioxygenase"/>
    <property type="match status" value="1"/>
</dbReference>
<dbReference type="Proteomes" id="UP000322634">
    <property type="component" value="Unassembled WGS sequence"/>
</dbReference>